<feature type="repeat" description="TPR" evidence="3">
    <location>
        <begin position="713"/>
        <end position="746"/>
    </location>
</feature>
<dbReference type="InterPro" id="IPR011990">
    <property type="entry name" value="TPR-like_helical_dom_sf"/>
</dbReference>
<feature type="region of interest" description="Disordered" evidence="4">
    <location>
        <begin position="663"/>
        <end position="685"/>
    </location>
</feature>
<dbReference type="PIRSF" id="PIRSF000422">
    <property type="entry name" value="N-terminal-AcTrfase-A_aux_su"/>
    <property type="match status" value="1"/>
</dbReference>
<evidence type="ECO:0000256" key="4">
    <source>
        <dbReference type="SAM" id="MobiDB-lite"/>
    </source>
</evidence>
<feature type="compositionally biased region" description="Basic and acidic residues" evidence="4">
    <location>
        <begin position="670"/>
        <end position="685"/>
    </location>
</feature>
<keyword evidence="2 3" id="KW-0802">TPR repeat</keyword>
<organism evidence="5 6">
    <name type="scientific">Cutaneotrichosporon spelunceum</name>
    <dbReference type="NCBI Taxonomy" id="1672016"/>
    <lineage>
        <taxon>Eukaryota</taxon>
        <taxon>Fungi</taxon>
        <taxon>Dikarya</taxon>
        <taxon>Basidiomycota</taxon>
        <taxon>Agaricomycotina</taxon>
        <taxon>Tremellomycetes</taxon>
        <taxon>Trichosporonales</taxon>
        <taxon>Trichosporonaceae</taxon>
        <taxon>Cutaneotrichosporon</taxon>
    </lineage>
</organism>
<keyword evidence="6" id="KW-1185">Reference proteome</keyword>
<dbReference type="PROSITE" id="PS50005">
    <property type="entry name" value="TPR"/>
    <property type="match status" value="2"/>
</dbReference>
<protein>
    <recommendedName>
        <fullName evidence="7">N-terminal acetyltransferase A, auxiliary subunit</fullName>
    </recommendedName>
</protein>
<dbReference type="Gene3D" id="1.25.40.1040">
    <property type="match status" value="1"/>
</dbReference>
<accession>A0AAD3YDI0</accession>
<evidence type="ECO:0008006" key="7">
    <source>
        <dbReference type="Google" id="ProtNLM"/>
    </source>
</evidence>
<dbReference type="AlphaFoldDB" id="A0AAD3YDI0"/>
<sequence>MSHSHFKNGDDERHSSVDNYLKLSKAITAATSTAMSHGHHNVPKHRALPEKESRLFKEVLQFYEAKQYKKGIKAADQILKKHPNHGETIALKALTIHSSLPFPPTPSSVPKAEEAEAMARMAIKKDMTSHITWHVLGILAKTRKDWAEATKAFAMARRQDPDNIPVLRDAFALATHTRNYESAAEARHHFLCLRPQIRSSWLGLMVAHYLAGDFEEGIKVFESYESILQKNSATAPERAQVLLFVIKMYIKVGRPQEALDRLERGLKDGVLSRRGEVTLIQAQLLGELGRTNEAEDTYRQLLEQNPDNLEYYRLFLKSRGLDMSGELDDEATAKVLKTLAQFAEQFPRSTAPKRLPLDVAKGDEFRKLAREYLVRGLERGVPSLFVDVKGVYTDSAKMTAVGELVEGIVRELEAEHSLHGDDTVPPPTALLWAYYFLALHLVHPLRPQAEHARALELLEVALKHTPTLPEIYMAKAMVLKRAGDPLGAAYAMEEARLLDGQDRFLNGKAAKYWLRAGNVDKAEELLALFTKKDTTAVQDLTDMQCLWFLEEEGGAHARNGTLGLALKRYQTLVTVFQEYEDDQYDFHSYCMRRMTLSYYLSLLEYEDQLRSHPAFLHTALAAIDIYVRIADDPSLTVEKLTPEEEAERKKAAKKAAKAEAKARKAALNAGEKKEEGPVPDADPRGEALLKTETPLEDALKLWKPLSVHHARNPATWVAGYALHVRSGEFSKALRDLRRAAALDPNAPGLLPALVDFTLRLKDAKLGPEVQGAIDATLPSLIQGDVSDLAAQRAQQGSQGVLDAAKALLRAGDKGAARDMLLRLTEVPNIALMREALAVLPSEKTALAAAFHKAAPLAAVFASPEEEKAHEEALKQLYAIPVVEGKTDV</sequence>
<reference evidence="5" key="1">
    <citation type="journal article" date="2023" name="BMC Genomics">
        <title>Chromosome-level genome assemblies of Cutaneotrichosporon spp. (Trichosporonales, Basidiomycota) reveal imbalanced evolution between nucleotide sequences and chromosome synteny.</title>
        <authorList>
            <person name="Kobayashi Y."/>
            <person name="Kayamori A."/>
            <person name="Aoki K."/>
            <person name="Shiwa Y."/>
            <person name="Matsutani M."/>
            <person name="Fujita N."/>
            <person name="Sugita T."/>
            <person name="Iwasaki W."/>
            <person name="Tanaka N."/>
            <person name="Takashima M."/>
        </authorList>
    </citation>
    <scope>NUCLEOTIDE SEQUENCE</scope>
    <source>
        <strain evidence="5">HIS016</strain>
    </source>
</reference>
<evidence type="ECO:0000313" key="5">
    <source>
        <dbReference type="EMBL" id="GMK59136.1"/>
    </source>
</evidence>
<comment type="caution">
    <text evidence="5">The sequence shown here is derived from an EMBL/GenBank/DDBJ whole genome shotgun (WGS) entry which is preliminary data.</text>
</comment>
<dbReference type="PANTHER" id="PTHR22767">
    <property type="entry name" value="N-TERMINAL ACETYLTRANSFERASE-RELATED"/>
    <property type="match status" value="1"/>
</dbReference>
<reference evidence="5" key="2">
    <citation type="submission" date="2023-06" db="EMBL/GenBank/DDBJ databases">
        <authorList>
            <person name="Kobayashi Y."/>
            <person name="Kayamori A."/>
            <person name="Aoki K."/>
            <person name="Shiwa Y."/>
            <person name="Fujita N."/>
            <person name="Sugita T."/>
            <person name="Iwasaki W."/>
            <person name="Tanaka N."/>
            <person name="Takashima M."/>
        </authorList>
    </citation>
    <scope>NUCLEOTIDE SEQUENCE</scope>
    <source>
        <strain evidence="5">HIS016</strain>
    </source>
</reference>
<name>A0AAD3YDI0_9TREE</name>
<dbReference type="Pfam" id="PF12569">
    <property type="entry name" value="NatA_aux_su"/>
    <property type="match status" value="1"/>
</dbReference>
<proteinExistence type="predicted"/>
<dbReference type="SUPFAM" id="SSF48452">
    <property type="entry name" value="TPR-like"/>
    <property type="match status" value="2"/>
</dbReference>
<dbReference type="SMART" id="SM00028">
    <property type="entry name" value="TPR"/>
    <property type="match status" value="4"/>
</dbReference>
<dbReference type="InterPro" id="IPR019734">
    <property type="entry name" value="TPR_rpt"/>
</dbReference>
<evidence type="ECO:0000256" key="2">
    <source>
        <dbReference type="ARBA" id="ARBA00022803"/>
    </source>
</evidence>
<dbReference type="Gene3D" id="1.25.40.1010">
    <property type="match status" value="1"/>
</dbReference>
<keyword evidence="1" id="KW-0677">Repeat</keyword>
<dbReference type="PANTHER" id="PTHR22767:SF2">
    <property type="entry name" value="N(ALPHA)-ACETYLTRANSFERASE 15_16, ISOFORM A"/>
    <property type="match status" value="1"/>
</dbReference>
<dbReference type="EMBL" id="BTCM01000007">
    <property type="protein sequence ID" value="GMK59136.1"/>
    <property type="molecule type" value="Genomic_DNA"/>
</dbReference>
<gene>
    <name evidence="5" type="ORF">CspeluHIS016_0701510</name>
</gene>
<dbReference type="InterPro" id="IPR021183">
    <property type="entry name" value="NatA_aux_su"/>
</dbReference>
<dbReference type="GO" id="GO:0031415">
    <property type="term" value="C:NatA complex"/>
    <property type="evidence" value="ECO:0007669"/>
    <property type="project" value="TreeGrafter"/>
</dbReference>
<dbReference type="Proteomes" id="UP001222932">
    <property type="component" value="Unassembled WGS sequence"/>
</dbReference>
<feature type="repeat" description="TPR" evidence="3">
    <location>
        <begin position="275"/>
        <end position="308"/>
    </location>
</feature>
<evidence type="ECO:0000256" key="3">
    <source>
        <dbReference type="PROSITE-ProRule" id="PRU00339"/>
    </source>
</evidence>
<evidence type="ECO:0000256" key="1">
    <source>
        <dbReference type="ARBA" id="ARBA00022737"/>
    </source>
</evidence>
<evidence type="ECO:0000313" key="6">
    <source>
        <dbReference type="Proteomes" id="UP001222932"/>
    </source>
</evidence>